<dbReference type="RefSeq" id="WP_221764425.1">
    <property type="nucleotide sequence ID" value="NZ_AP024110.1"/>
</dbReference>
<dbReference type="InterPro" id="IPR052165">
    <property type="entry name" value="Membrane_assoc_protease"/>
</dbReference>
<comment type="subcellular location">
    <subcellularLocation>
        <location evidence="1">Membrane</location>
        <topology evidence="1">Multi-pass membrane protein</topology>
    </subcellularLocation>
</comment>
<keyword evidence="2 5" id="KW-0812">Transmembrane</keyword>
<gene>
    <name evidence="7" type="ORF">ZMTM_01050</name>
</gene>
<dbReference type="Pfam" id="PF01957">
    <property type="entry name" value="NfeD"/>
    <property type="match status" value="1"/>
</dbReference>
<name>A0A8D5JPT9_9PROT</name>
<protein>
    <submittedName>
        <fullName evidence="7">Membrane protein</fullName>
    </submittedName>
</protein>
<feature type="domain" description="NfeD-like C-terminal" evidence="6">
    <location>
        <begin position="86"/>
        <end position="145"/>
    </location>
</feature>
<evidence type="ECO:0000256" key="5">
    <source>
        <dbReference type="SAM" id="Phobius"/>
    </source>
</evidence>
<dbReference type="PANTHER" id="PTHR33507">
    <property type="entry name" value="INNER MEMBRANE PROTEIN YBBJ"/>
    <property type="match status" value="1"/>
</dbReference>
<reference evidence="7" key="1">
    <citation type="journal article" date="2021" name="Arch. Microbiol.">
        <title>Methyloradius palustris gen. nov., sp. nov., a methanol-oxidizing bacterium isolated from snow.</title>
        <authorList>
            <person name="Miyadera T."/>
            <person name="Kojima H."/>
            <person name="Fukui M."/>
        </authorList>
    </citation>
    <scope>NUCLEOTIDE SEQUENCE</scope>
    <source>
        <strain evidence="7">Zm11</strain>
    </source>
</reference>
<evidence type="ECO:0000256" key="1">
    <source>
        <dbReference type="ARBA" id="ARBA00004141"/>
    </source>
</evidence>
<dbReference type="InterPro" id="IPR002810">
    <property type="entry name" value="NfeD-like_C"/>
</dbReference>
<evidence type="ECO:0000259" key="6">
    <source>
        <dbReference type="Pfam" id="PF01957"/>
    </source>
</evidence>
<dbReference type="Proteomes" id="UP000826722">
    <property type="component" value="Chromosome"/>
</dbReference>
<feature type="transmembrane region" description="Helical" evidence="5">
    <location>
        <begin position="12"/>
        <end position="42"/>
    </location>
</feature>
<accession>A0A8D5JPT9</accession>
<dbReference type="Gene3D" id="2.40.50.140">
    <property type="entry name" value="Nucleic acid-binding proteins"/>
    <property type="match status" value="1"/>
</dbReference>
<dbReference type="SUPFAM" id="SSF141322">
    <property type="entry name" value="NfeD domain-like"/>
    <property type="match status" value="1"/>
</dbReference>
<keyword evidence="4 5" id="KW-0472">Membrane</keyword>
<dbReference type="GO" id="GO:0005886">
    <property type="term" value="C:plasma membrane"/>
    <property type="evidence" value="ECO:0007669"/>
    <property type="project" value="TreeGrafter"/>
</dbReference>
<dbReference type="KEGG" id="mpau:ZMTM_01050"/>
<evidence type="ECO:0000313" key="8">
    <source>
        <dbReference type="Proteomes" id="UP000826722"/>
    </source>
</evidence>
<dbReference type="EMBL" id="AP024110">
    <property type="protein sequence ID" value="BCM23846.1"/>
    <property type="molecule type" value="Genomic_DNA"/>
</dbReference>
<dbReference type="PANTHER" id="PTHR33507:SF3">
    <property type="entry name" value="INNER MEMBRANE PROTEIN YBBJ"/>
    <property type="match status" value="1"/>
</dbReference>
<evidence type="ECO:0000256" key="2">
    <source>
        <dbReference type="ARBA" id="ARBA00022692"/>
    </source>
</evidence>
<dbReference type="InterPro" id="IPR012340">
    <property type="entry name" value="NA-bd_OB-fold"/>
</dbReference>
<evidence type="ECO:0000313" key="7">
    <source>
        <dbReference type="EMBL" id="BCM23846.1"/>
    </source>
</evidence>
<feature type="transmembrane region" description="Helical" evidence="5">
    <location>
        <begin position="48"/>
        <end position="68"/>
    </location>
</feature>
<evidence type="ECO:0000256" key="4">
    <source>
        <dbReference type="ARBA" id="ARBA00023136"/>
    </source>
</evidence>
<evidence type="ECO:0000256" key="3">
    <source>
        <dbReference type="ARBA" id="ARBA00022989"/>
    </source>
</evidence>
<organism evidence="7 8">
    <name type="scientific">Methyloradius palustris</name>
    <dbReference type="NCBI Taxonomy" id="2778876"/>
    <lineage>
        <taxon>Bacteria</taxon>
        <taxon>Pseudomonadati</taxon>
        <taxon>Pseudomonadota</taxon>
        <taxon>Betaproteobacteria</taxon>
        <taxon>Nitrosomonadales</taxon>
        <taxon>Methylophilaceae</taxon>
        <taxon>Methyloradius</taxon>
    </lineage>
</organism>
<keyword evidence="8" id="KW-1185">Reference proteome</keyword>
<dbReference type="AlphaFoldDB" id="A0A8D5JPT9"/>
<sequence length="147" mass="15997">MNTLWTWGILGLILLAIEMATGTFYILWFGVAALVIALMMAIFPSTPVALQFFLFALISLASLTVWKLNYKKTSTDSRIGQSQGEEIGRVGTITQKVSAKQSGQIEFAQGVMGSRSWPVVSDEEIEPGAEALITAIEGNSLRVKRAN</sequence>
<proteinExistence type="predicted"/>
<keyword evidence="3 5" id="KW-1133">Transmembrane helix</keyword>